<reference evidence="2" key="1">
    <citation type="submission" date="2022-10" db="EMBL/GenBank/DDBJ databases">
        <title>Flavobacterium sp. nov., a bacterium isolated from lake sediment.</title>
        <authorList>
            <person name="Qu J.-H."/>
        </authorList>
    </citation>
    <scope>NUCLEOTIDE SEQUENCE</scope>
    <source>
        <strain evidence="2">TH16-21</strain>
    </source>
</reference>
<evidence type="ECO:0000313" key="3">
    <source>
        <dbReference type="Proteomes" id="UP001165677"/>
    </source>
</evidence>
<dbReference type="SUPFAM" id="SSF53448">
    <property type="entry name" value="Nucleotide-diphospho-sugar transferases"/>
    <property type="match status" value="1"/>
</dbReference>
<dbReference type="InterPro" id="IPR001173">
    <property type="entry name" value="Glyco_trans_2-like"/>
</dbReference>
<gene>
    <name evidence="2" type="ORF">OJ995_06415</name>
</gene>
<dbReference type="Pfam" id="PF00535">
    <property type="entry name" value="Glycos_transf_2"/>
    <property type="match status" value="1"/>
</dbReference>
<protein>
    <submittedName>
        <fullName evidence="2">Glycosyltransferase</fullName>
    </submittedName>
</protein>
<dbReference type="InterPro" id="IPR029044">
    <property type="entry name" value="Nucleotide-diphossugar_trans"/>
</dbReference>
<proteinExistence type="predicted"/>
<organism evidence="2 3">
    <name type="scientific">Flavobacterium lacisediminis</name>
    <dbReference type="NCBI Taxonomy" id="2989705"/>
    <lineage>
        <taxon>Bacteria</taxon>
        <taxon>Pseudomonadati</taxon>
        <taxon>Bacteroidota</taxon>
        <taxon>Flavobacteriia</taxon>
        <taxon>Flavobacteriales</taxon>
        <taxon>Flavobacteriaceae</taxon>
        <taxon>Flavobacterium</taxon>
    </lineage>
</organism>
<dbReference type="CDD" id="cd06433">
    <property type="entry name" value="GT_2_WfgS_like"/>
    <property type="match status" value="1"/>
</dbReference>
<name>A0ABT3EGY8_9FLAO</name>
<dbReference type="Gene3D" id="3.90.550.10">
    <property type="entry name" value="Spore Coat Polysaccharide Biosynthesis Protein SpsA, Chain A"/>
    <property type="match status" value="1"/>
</dbReference>
<dbReference type="PANTHER" id="PTHR22916">
    <property type="entry name" value="GLYCOSYLTRANSFERASE"/>
    <property type="match status" value="1"/>
</dbReference>
<accession>A0ABT3EGY8</accession>
<keyword evidence="3" id="KW-1185">Reference proteome</keyword>
<dbReference type="EMBL" id="JAPCIO010000003">
    <property type="protein sequence ID" value="MCW1147847.1"/>
    <property type="molecule type" value="Genomic_DNA"/>
</dbReference>
<feature type="domain" description="Glycosyltransferase 2-like" evidence="1">
    <location>
        <begin position="5"/>
        <end position="121"/>
    </location>
</feature>
<evidence type="ECO:0000259" key="1">
    <source>
        <dbReference type="Pfam" id="PF00535"/>
    </source>
</evidence>
<dbReference type="PANTHER" id="PTHR22916:SF67">
    <property type="entry name" value="COLANIC ACID BIOSYNTHESIS GLYCOSYL TRANSFERASE WCAE-RELATED"/>
    <property type="match status" value="1"/>
</dbReference>
<sequence length="283" mass="33095">MPILSIITINYNNLDGLKKTLESVINQTWKEFEYIVIDGGSIDGSADYIESQSKYIDYWVSEPDKGIYNAMNKGINAANGEYLLFLNSGDHFYNSQVLEQYHSFANEYDMVFFDEYRVGDNISGVVKFPAEIDFSHMYTSSLSHSNTYIKKSVFDVVGLYDESLKIVSDWKFCILALFKYNCSYLKVDGFLSVFYLDGISFLQDNSKERNQVLNEYFKPFLNDYKELVSNRLELNKNRSLLNSNRFKMLKEIEETRLGKKWVSLFFRVYIVLFSKKKLKEVLK</sequence>
<dbReference type="Proteomes" id="UP001165677">
    <property type="component" value="Unassembled WGS sequence"/>
</dbReference>
<comment type="caution">
    <text evidence="2">The sequence shown here is derived from an EMBL/GenBank/DDBJ whole genome shotgun (WGS) entry which is preliminary data.</text>
</comment>
<evidence type="ECO:0000313" key="2">
    <source>
        <dbReference type="EMBL" id="MCW1147847.1"/>
    </source>
</evidence>